<dbReference type="Proteomes" id="UP000237105">
    <property type="component" value="Unassembled WGS sequence"/>
</dbReference>
<evidence type="ECO:0000313" key="2">
    <source>
        <dbReference type="Proteomes" id="UP000237105"/>
    </source>
</evidence>
<gene>
    <name evidence="1" type="ORF">PanWU01x14_115590</name>
</gene>
<organism evidence="1 2">
    <name type="scientific">Parasponia andersonii</name>
    <name type="common">Sponia andersonii</name>
    <dbReference type="NCBI Taxonomy" id="3476"/>
    <lineage>
        <taxon>Eukaryota</taxon>
        <taxon>Viridiplantae</taxon>
        <taxon>Streptophyta</taxon>
        <taxon>Embryophyta</taxon>
        <taxon>Tracheophyta</taxon>
        <taxon>Spermatophyta</taxon>
        <taxon>Magnoliopsida</taxon>
        <taxon>eudicotyledons</taxon>
        <taxon>Gunneridae</taxon>
        <taxon>Pentapetalae</taxon>
        <taxon>rosids</taxon>
        <taxon>fabids</taxon>
        <taxon>Rosales</taxon>
        <taxon>Cannabaceae</taxon>
        <taxon>Parasponia</taxon>
    </lineage>
</organism>
<keyword evidence="2" id="KW-1185">Reference proteome</keyword>
<proteinExistence type="predicted"/>
<protein>
    <submittedName>
        <fullName evidence="1">Uncharacterized protein</fullName>
    </submittedName>
</protein>
<evidence type="ECO:0000313" key="1">
    <source>
        <dbReference type="EMBL" id="PON65547.1"/>
    </source>
</evidence>
<reference evidence="2" key="1">
    <citation type="submission" date="2016-06" db="EMBL/GenBank/DDBJ databases">
        <title>Parallel loss of symbiosis genes in relatives of nitrogen-fixing non-legume Parasponia.</title>
        <authorList>
            <person name="Van Velzen R."/>
            <person name="Holmer R."/>
            <person name="Bu F."/>
            <person name="Rutten L."/>
            <person name="Van Zeijl A."/>
            <person name="Liu W."/>
            <person name="Santuari L."/>
            <person name="Cao Q."/>
            <person name="Sharma T."/>
            <person name="Shen D."/>
            <person name="Roswanjaya Y."/>
            <person name="Wardhani T."/>
            <person name="Kalhor M.S."/>
            <person name="Jansen J."/>
            <person name="Van den Hoogen J."/>
            <person name="Gungor B."/>
            <person name="Hartog M."/>
            <person name="Hontelez J."/>
            <person name="Verver J."/>
            <person name="Yang W.-C."/>
            <person name="Schijlen E."/>
            <person name="Repin R."/>
            <person name="Schilthuizen M."/>
            <person name="Schranz E."/>
            <person name="Heidstra R."/>
            <person name="Miyata K."/>
            <person name="Fedorova E."/>
            <person name="Kohlen W."/>
            <person name="Bisseling T."/>
            <person name="Smit S."/>
            <person name="Geurts R."/>
        </authorList>
    </citation>
    <scope>NUCLEOTIDE SEQUENCE [LARGE SCALE GENOMIC DNA]</scope>
    <source>
        <strain evidence="2">cv. WU1-14</strain>
    </source>
</reference>
<accession>A0A2P5CWZ7</accession>
<dbReference type="AlphaFoldDB" id="A0A2P5CWZ7"/>
<comment type="caution">
    <text evidence="1">The sequence shown here is derived from an EMBL/GenBank/DDBJ whole genome shotgun (WGS) entry which is preliminary data.</text>
</comment>
<dbReference type="EMBL" id="JXTB01000086">
    <property type="protein sequence ID" value="PON65547.1"/>
    <property type="molecule type" value="Genomic_DNA"/>
</dbReference>
<name>A0A2P5CWZ7_PARAD</name>
<sequence length="103" mass="10792">MSTPLDRYTFAYLLSGYPFNDYHLKSAPSLDSKDGLDASKFARSRDSNLGLGVELAKCSLGGGGKSFKDLVLGDAFLCDVATANANPGLVVGRVSRSGGSLEI</sequence>
<dbReference type="OrthoDB" id="10435125at2759"/>